<keyword evidence="2" id="KW-1185">Reference proteome</keyword>
<dbReference type="Proteomes" id="UP000317977">
    <property type="component" value="Unassembled WGS sequence"/>
</dbReference>
<organism evidence="1 2">
    <name type="scientific">Rubripirellula reticaptiva</name>
    <dbReference type="NCBI Taxonomy" id="2528013"/>
    <lineage>
        <taxon>Bacteria</taxon>
        <taxon>Pseudomonadati</taxon>
        <taxon>Planctomycetota</taxon>
        <taxon>Planctomycetia</taxon>
        <taxon>Pirellulales</taxon>
        <taxon>Pirellulaceae</taxon>
        <taxon>Rubripirellula</taxon>
    </lineage>
</organism>
<accession>A0A5C6F9T4</accession>
<proteinExistence type="predicted"/>
<evidence type="ECO:0000313" key="2">
    <source>
        <dbReference type="Proteomes" id="UP000317977"/>
    </source>
</evidence>
<gene>
    <name evidence="1" type="ORF">Poly59_25750</name>
</gene>
<protein>
    <submittedName>
        <fullName evidence="1">Uncharacterized protein</fullName>
    </submittedName>
</protein>
<evidence type="ECO:0000313" key="1">
    <source>
        <dbReference type="EMBL" id="TWU56271.1"/>
    </source>
</evidence>
<dbReference type="EMBL" id="SJPX01000002">
    <property type="protein sequence ID" value="TWU56271.1"/>
    <property type="molecule type" value="Genomic_DNA"/>
</dbReference>
<comment type="caution">
    <text evidence="1">The sequence shown here is derived from an EMBL/GenBank/DDBJ whole genome shotgun (WGS) entry which is preliminary data.</text>
</comment>
<reference evidence="1 2" key="1">
    <citation type="submission" date="2019-02" db="EMBL/GenBank/DDBJ databases">
        <title>Deep-cultivation of Planctomycetes and their phenomic and genomic characterization uncovers novel biology.</title>
        <authorList>
            <person name="Wiegand S."/>
            <person name="Jogler M."/>
            <person name="Boedeker C."/>
            <person name="Pinto D."/>
            <person name="Vollmers J."/>
            <person name="Rivas-Marin E."/>
            <person name="Kohn T."/>
            <person name="Peeters S.H."/>
            <person name="Heuer A."/>
            <person name="Rast P."/>
            <person name="Oberbeckmann S."/>
            <person name="Bunk B."/>
            <person name="Jeske O."/>
            <person name="Meyerdierks A."/>
            <person name="Storesund J.E."/>
            <person name="Kallscheuer N."/>
            <person name="Luecker S."/>
            <person name="Lage O.M."/>
            <person name="Pohl T."/>
            <person name="Merkel B.J."/>
            <person name="Hornburger P."/>
            <person name="Mueller R.-W."/>
            <person name="Bruemmer F."/>
            <person name="Labrenz M."/>
            <person name="Spormann A.M."/>
            <person name="Op Den Camp H."/>
            <person name="Overmann J."/>
            <person name="Amann R."/>
            <person name="Jetten M.S.M."/>
            <person name="Mascher T."/>
            <person name="Medema M.H."/>
            <person name="Devos D.P."/>
            <person name="Kaster A.-K."/>
            <person name="Ovreas L."/>
            <person name="Rohde M."/>
            <person name="Galperin M.Y."/>
            <person name="Jogler C."/>
        </authorList>
    </citation>
    <scope>NUCLEOTIDE SEQUENCE [LARGE SCALE GENOMIC DNA]</scope>
    <source>
        <strain evidence="1 2">Poly59</strain>
    </source>
</reference>
<sequence>MSIIKGRAGKLVPDFDVEDDSHFLLSPNHSSTTQTQNMLHQVS</sequence>
<name>A0A5C6F9T4_9BACT</name>
<dbReference type="AlphaFoldDB" id="A0A5C6F9T4"/>